<keyword evidence="2" id="KW-1185">Reference proteome</keyword>
<accession>A0ABP3SPK6</accession>
<reference evidence="2" key="1">
    <citation type="journal article" date="2019" name="Int. J. Syst. Evol. Microbiol.">
        <title>The Global Catalogue of Microorganisms (GCM) 10K type strain sequencing project: providing services to taxonomists for standard genome sequencing and annotation.</title>
        <authorList>
            <consortium name="The Broad Institute Genomics Platform"/>
            <consortium name="The Broad Institute Genome Sequencing Center for Infectious Disease"/>
            <person name="Wu L."/>
            <person name="Ma J."/>
        </authorList>
    </citation>
    <scope>NUCLEOTIDE SEQUENCE [LARGE SCALE GENOMIC DNA]</scope>
    <source>
        <strain evidence="2">JCM 10367</strain>
    </source>
</reference>
<organism evidence="1 2">
    <name type="scientific">Streptomyces thermocarboxydovorans</name>
    <dbReference type="NCBI Taxonomy" id="59298"/>
    <lineage>
        <taxon>Bacteria</taxon>
        <taxon>Bacillati</taxon>
        <taxon>Actinomycetota</taxon>
        <taxon>Actinomycetes</taxon>
        <taxon>Kitasatosporales</taxon>
        <taxon>Streptomycetaceae</taxon>
        <taxon>Streptomyces</taxon>
    </lineage>
</organism>
<evidence type="ECO:0000313" key="2">
    <source>
        <dbReference type="Proteomes" id="UP001500724"/>
    </source>
</evidence>
<evidence type="ECO:0000313" key="1">
    <source>
        <dbReference type="EMBL" id="GAA0651160.1"/>
    </source>
</evidence>
<proteinExistence type="predicted"/>
<comment type="caution">
    <text evidence="1">The sequence shown here is derived from an EMBL/GenBank/DDBJ whole genome shotgun (WGS) entry which is preliminary data.</text>
</comment>
<name>A0ABP3SPK6_9ACTN</name>
<sequence length="104" mass="11041">MSTDRPAGAEETVSPVRERWNRLFQGPQKMGRSLQLPIAVLPAAGIFNRLGQPDVFGDDGDQGLSRPFGGVGRALRAATERGADVAGITGSLRALHRATTGLHH</sequence>
<gene>
    <name evidence="1" type="ORF">GCM10009535_31670</name>
</gene>
<protein>
    <submittedName>
        <fullName evidence="1">Uncharacterized protein</fullName>
    </submittedName>
</protein>
<dbReference type="Proteomes" id="UP001500724">
    <property type="component" value="Unassembled WGS sequence"/>
</dbReference>
<dbReference type="EMBL" id="BAAAGU010000030">
    <property type="protein sequence ID" value="GAA0651160.1"/>
    <property type="molecule type" value="Genomic_DNA"/>
</dbReference>